<accession>A0A6J4H481</accession>
<dbReference type="AlphaFoldDB" id="A0A6J4H481"/>
<name>A0A6J4H481_9PROT</name>
<sequence>GGRQPRRHGGAQRADARGAVFHRGQRLLADFRPDAHREHGARLTVPDRRLRGLRGVRAALRPGRLVGLVRGRGGGHRGGGRLRLGHAGGAARLDAGAGAAAGAGDHRRFHRGGRPTPRGLRRQLAAVLPARRAVRRDGAARRRPLPDLPPVPDRRRRGGGARPLAAAESDQARLDGAGRRGRQADADRAGHQRAARLARGFRPGGRARGARRRHRRLGAALFAGRGRALPADLARGGHRGRHGVHRRHGGRRPAGRHGGAGRAGAVPDLLGDFDLRHHGRRAGAAAAGHPGQARL</sequence>
<feature type="compositionally biased region" description="Basic and acidic residues" evidence="1">
    <location>
        <begin position="170"/>
        <end position="190"/>
    </location>
</feature>
<feature type="region of interest" description="Disordered" evidence="1">
    <location>
        <begin position="100"/>
        <end position="213"/>
    </location>
</feature>
<reference evidence="2" key="1">
    <citation type="submission" date="2020-02" db="EMBL/GenBank/DDBJ databases">
        <authorList>
            <person name="Meier V. D."/>
        </authorList>
    </citation>
    <scope>NUCLEOTIDE SEQUENCE</scope>
    <source>
        <strain evidence="2">AVDCRST_MAG08</strain>
    </source>
</reference>
<dbReference type="EMBL" id="CADCTG010000020">
    <property type="protein sequence ID" value="CAA9212074.1"/>
    <property type="molecule type" value="Genomic_DNA"/>
</dbReference>
<evidence type="ECO:0000313" key="2">
    <source>
        <dbReference type="EMBL" id="CAA9212074.1"/>
    </source>
</evidence>
<feature type="region of interest" description="Disordered" evidence="1">
    <location>
        <begin position="231"/>
        <end position="269"/>
    </location>
</feature>
<feature type="non-terminal residue" evidence="2">
    <location>
        <position position="1"/>
    </location>
</feature>
<evidence type="ECO:0000256" key="1">
    <source>
        <dbReference type="SAM" id="MobiDB-lite"/>
    </source>
</evidence>
<organism evidence="2">
    <name type="scientific">uncultured Acetobacteraceae bacterium</name>
    <dbReference type="NCBI Taxonomy" id="169975"/>
    <lineage>
        <taxon>Bacteria</taxon>
        <taxon>Pseudomonadati</taxon>
        <taxon>Pseudomonadota</taxon>
        <taxon>Alphaproteobacteria</taxon>
        <taxon>Acetobacterales</taxon>
        <taxon>Acetobacteraceae</taxon>
        <taxon>environmental samples</taxon>
    </lineage>
</organism>
<feature type="non-terminal residue" evidence="2">
    <location>
        <position position="295"/>
    </location>
</feature>
<proteinExistence type="predicted"/>
<gene>
    <name evidence="2" type="ORF">AVDCRST_MAG08-159</name>
</gene>
<feature type="compositionally biased region" description="Low complexity" evidence="1">
    <location>
        <begin position="114"/>
        <end position="131"/>
    </location>
</feature>
<feature type="compositionally biased region" description="Basic residues" evidence="1">
    <location>
        <begin position="236"/>
        <end position="255"/>
    </location>
</feature>
<protein>
    <submittedName>
        <fullName evidence="2">High-affinity branched-chain amino acid transport system permease protein LivH</fullName>
    </submittedName>
</protein>